<evidence type="ECO:0000256" key="3">
    <source>
        <dbReference type="ARBA" id="ARBA00022822"/>
    </source>
</evidence>
<keyword evidence="5" id="KW-0028">Amino-acid biosynthesis</keyword>
<organism evidence="9 10">
    <name type="scientific">Actinomyces lilanjuaniae</name>
    <dbReference type="NCBI Taxonomy" id="2321394"/>
    <lineage>
        <taxon>Bacteria</taxon>
        <taxon>Bacillati</taxon>
        <taxon>Actinomycetota</taxon>
        <taxon>Actinomycetes</taxon>
        <taxon>Actinomycetales</taxon>
        <taxon>Actinomycetaceae</taxon>
        <taxon>Actinomyces</taxon>
    </lineage>
</organism>
<comment type="catalytic activity">
    <reaction evidence="5">
        <text>N-(5-phospho-beta-D-ribosyl)anthranilate + diphosphate = 5-phospho-alpha-D-ribose 1-diphosphate + anthranilate</text>
        <dbReference type="Rhea" id="RHEA:11768"/>
        <dbReference type="ChEBI" id="CHEBI:16567"/>
        <dbReference type="ChEBI" id="CHEBI:18277"/>
        <dbReference type="ChEBI" id="CHEBI:33019"/>
        <dbReference type="ChEBI" id="CHEBI:58017"/>
        <dbReference type="EC" id="2.4.2.18"/>
    </reaction>
</comment>
<feature type="binding site" evidence="5">
    <location>
        <position position="135"/>
    </location>
    <ligand>
        <name>anthranilate</name>
        <dbReference type="ChEBI" id="CHEBI:16567"/>
        <label>1</label>
    </ligand>
</feature>
<feature type="domain" description="Glycosyl transferase family 3 N-terminal" evidence="8">
    <location>
        <begin position="60"/>
        <end position="120"/>
    </location>
</feature>
<feature type="binding site" evidence="5">
    <location>
        <position position="280"/>
    </location>
    <ligand>
        <name>Mg(2+)</name>
        <dbReference type="ChEBI" id="CHEBI:18420"/>
        <label>1</label>
    </ligand>
</feature>
<dbReference type="EC" id="2.4.2.18" evidence="5"/>
<feature type="binding site" evidence="5">
    <location>
        <begin position="138"/>
        <end position="139"/>
    </location>
    <ligand>
        <name>5-phospho-alpha-D-ribose 1-diphosphate</name>
        <dbReference type="ChEBI" id="CHEBI:58017"/>
    </ligand>
</feature>
<feature type="compositionally biased region" description="Polar residues" evidence="6">
    <location>
        <begin position="10"/>
        <end position="19"/>
    </location>
</feature>
<dbReference type="InterPro" id="IPR000312">
    <property type="entry name" value="Glycosyl_Trfase_fam3"/>
</dbReference>
<dbReference type="Pfam" id="PF00591">
    <property type="entry name" value="Glycos_transf_3"/>
    <property type="match status" value="1"/>
</dbReference>
<evidence type="ECO:0000256" key="6">
    <source>
        <dbReference type="SAM" id="MobiDB-lite"/>
    </source>
</evidence>
<keyword evidence="5" id="KW-0460">Magnesium</keyword>
<dbReference type="InterPro" id="IPR036320">
    <property type="entry name" value="Glycosyl_Trfase_fam3_N_dom_sf"/>
</dbReference>
<dbReference type="RefSeq" id="WP_120204668.1">
    <property type="nucleotide sequence ID" value="NZ_CP032514.1"/>
</dbReference>
<dbReference type="Pfam" id="PF02885">
    <property type="entry name" value="Glycos_trans_3N"/>
    <property type="match status" value="1"/>
</dbReference>
<comment type="similarity">
    <text evidence="5">Belongs to the anthranilate phosphoribosyltransferase family.</text>
</comment>
<evidence type="ECO:0000259" key="8">
    <source>
        <dbReference type="Pfam" id="PF02885"/>
    </source>
</evidence>
<evidence type="ECO:0000256" key="1">
    <source>
        <dbReference type="ARBA" id="ARBA00022676"/>
    </source>
</evidence>
<keyword evidence="4 5" id="KW-0057">Aromatic amino acid biosynthesis</keyword>
<dbReference type="SUPFAM" id="SSF47648">
    <property type="entry name" value="Nucleoside phosphorylase/phosphoribosyltransferase N-terminal domain"/>
    <property type="match status" value="1"/>
</dbReference>
<feature type="compositionally biased region" description="Low complexity" evidence="6">
    <location>
        <begin position="392"/>
        <end position="408"/>
    </location>
</feature>
<keyword evidence="10" id="KW-1185">Reference proteome</keyword>
<dbReference type="InterPro" id="IPR017459">
    <property type="entry name" value="Glycosyl_Trfase_fam3_N_dom"/>
</dbReference>
<keyword evidence="1 5" id="KW-0328">Glycosyltransferase</keyword>
<dbReference type="InterPro" id="IPR035902">
    <property type="entry name" value="Nuc_phospho_transferase"/>
</dbReference>
<evidence type="ECO:0000256" key="4">
    <source>
        <dbReference type="ARBA" id="ARBA00023141"/>
    </source>
</evidence>
<proteinExistence type="inferred from homology"/>
<feature type="binding site" evidence="5">
    <location>
        <position position="135"/>
    </location>
    <ligand>
        <name>5-phospho-alpha-D-ribose 1-diphosphate</name>
        <dbReference type="ChEBI" id="CHEBI:58017"/>
    </ligand>
</feature>
<dbReference type="EMBL" id="CP032514">
    <property type="protein sequence ID" value="AYD89978.1"/>
    <property type="molecule type" value="Genomic_DNA"/>
</dbReference>
<feature type="binding site" evidence="5">
    <location>
        <position position="147"/>
    </location>
    <ligand>
        <name>Mg(2+)</name>
        <dbReference type="ChEBI" id="CHEBI:18420"/>
        <label>1</label>
    </ligand>
</feature>
<feature type="region of interest" description="Disordered" evidence="6">
    <location>
        <begin position="390"/>
        <end position="417"/>
    </location>
</feature>
<feature type="binding site" evidence="5">
    <location>
        <position position="279"/>
    </location>
    <ligand>
        <name>Mg(2+)</name>
        <dbReference type="ChEBI" id="CHEBI:18420"/>
        <label>2</label>
    </ligand>
</feature>
<dbReference type="HAMAP" id="MF_00211">
    <property type="entry name" value="TrpD"/>
    <property type="match status" value="1"/>
</dbReference>
<feature type="binding site" evidence="5">
    <location>
        <position position="280"/>
    </location>
    <ligand>
        <name>Mg(2+)</name>
        <dbReference type="ChEBI" id="CHEBI:18420"/>
        <label>2</label>
    </ligand>
</feature>
<feature type="binding site" evidence="5">
    <location>
        <begin position="163"/>
        <end position="171"/>
    </location>
    <ligand>
        <name>5-phospho-alpha-D-ribose 1-diphosphate</name>
        <dbReference type="ChEBI" id="CHEBI:58017"/>
    </ligand>
</feature>
<evidence type="ECO:0000256" key="5">
    <source>
        <dbReference type="HAMAP-Rule" id="MF_00211"/>
    </source>
</evidence>
<comment type="pathway">
    <text evidence="5">Amino-acid biosynthesis; L-tryptophan biosynthesis; L-tryptophan from chorismate: step 2/5.</text>
</comment>
<dbReference type="PANTHER" id="PTHR43285:SF2">
    <property type="entry name" value="ANTHRANILATE PHOSPHORIBOSYLTRANSFERASE"/>
    <property type="match status" value="1"/>
</dbReference>
<dbReference type="Proteomes" id="UP000273001">
    <property type="component" value="Chromosome"/>
</dbReference>
<feature type="binding site" evidence="5">
    <location>
        <position position="166"/>
    </location>
    <ligand>
        <name>anthranilate</name>
        <dbReference type="ChEBI" id="CHEBI:16567"/>
        <label>1</label>
    </ligand>
</feature>
<dbReference type="GO" id="GO:0004048">
    <property type="term" value="F:anthranilate phosphoribosyltransferase activity"/>
    <property type="evidence" value="ECO:0007669"/>
    <property type="project" value="UniProtKB-EC"/>
</dbReference>
<keyword evidence="5" id="KW-0479">Metal-binding</keyword>
<dbReference type="SUPFAM" id="SSF52418">
    <property type="entry name" value="Nucleoside phosphorylase/phosphoribosyltransferase catalytic domain"/>
    <property type="match status" value="1"/>
</dbReference>
<evidence type="ECO:0000259" key="7">
    <source>
        <dbReference type="Pfam" id="PF00591"/>
    </source>
</evidence>
<comment type="function">
    <text evidence="5">Catalyzes the transfer of the phosphoribosyl group of 5-phosphorylribose-1-pyrophosphate (PRPP) to anthranilate to yield N-(5'-phosphoribosyl)-anthranilate (PRA).</text>
</comment>
<feature type="region of interest" description="Disordered" evidence="6">
    <location>
        <begin position="1"/>
        <end position="53"/>
    </location>
</feature>
<comment type="cofactor">
    <cofactor evidence="5">
        <name>Mg(2+)</name>
        <dbReference type="ChEBI" id="CHEBI:18420"/>
    </cofactor>
    <text evidence="5">Binds 2 magnesium ions per monomer.</text>
</comment>
<dbReference type="NCBIfam" id="TIGR01245">
    <property type="entry name" value="trpD"/>
    <property type="match status" value="1"/>
</dbReference>
<evidence type="ECO:0000313" key="10">
    <source>
        <dbReference type="Proteomes" id="UP000273001"/>
    </source>
</evidence>
<keyword evidence="3 5" id="KW-0822">Tryptophan biosynthesis</keyword>
<evidence type="ECO:0000313" key="9">
    <source>
        <dbReference type="EMBL" id="AYD89978.1"/>
    </source>
</evidence>
<accession>A0ABM6Z4B5</accession>
<sequence length="417" mass="42142">MTPAPADTPADTSTGGTTEKTADKAARSTAGSSAATSPAVAPASAPAASTVAGAEDAHRLLREVIQGRRLTQEETGVVFAALGAGDLSEAETAALLAALHARGETADEVAGAASAFRQAARPFPQVTFPLVDVVGTGGDGAGTLNISTAAGIVAASMGVSVAKHGNRAVSSRTGAADVVAALGLPVDLSPQEAVGVLARDHFTFLFAQAYHPAMRHVAPVRQALATPTIFNVLGPLLNPAHLTYQLMGVADPGILDMIAETMVRLGRKRALVVHGAGTDEIAVHGPTLVREATPRGVTSYTVTPEDLGVPTYALHDVLGGDPQHNADLLREVFVGNGQEAHRDAIAVNAGALLYLAGPADNLADGTRMALDQLASGRVASHLESMTRASETAWATAAGNSAAPPAGAADQGGEGETR</sequence>
<reference evidence="9 10" key="1">
    <citation type="submission" date="2018-09" db="EMBL/GenBank/DDBJ databases">
        <authorList>
            <person name="Li J."/>
        </authorList>
    </citation>
    <scope>NUCLEOTIDE SEQUENCE [LARGE SCALE GENOMIC DNA]</scope>
    <source>
        <strain evidence="9 10">2129</strain>
    </source>
</reference>
<comment type="subunit">
    <text evidence="5">Homodimer.</text>
</comment>
<gene>
    <name evidence="5 9" type="primary">trpD</name>
    <name evidence="9" type="ORF">D5R93_07975</name>
</gene>
<evidence type="ECO:0000256" key="2">
    <source>
        <dbReference type="ARBA" id="ARBA00022679"/>
    </source>
</evidence>
<comment type="caution">
    <text evidence="5">Lacks conserved residue(s) required for the propagation of feature annotation.</text>
</comment>
<feature type="binding site" evidence="5">
    <location>
        <position position="175"/>
    </location>
    <ligand>
        <name>5-phospho-alpha-D-ribose 1-diphosphate</name>
        <dbReference type="ChEBI" id="CHEBI:58017"/>
    </ligand>
</feature>
<feature type="binding site" evidence="5">
    <location>
        <position position="143"/>
    </location>
    <ligand>
        <name>5-phospho-alpha-D-ribose 1-diphosphate</name>
        <dbReference type="ChEBI" id="CHEBI:58017"/>
    </ligand>
</feature>
<dbReference type="PANTHER" id="PTHR43285">
    <property type="entry name" value="ANTHRANILATE PHOSPHORIBOSYLTRANSFERASE"/>
    <property type="match status" value="1"/>
</dbReference>
<protein>
    <recommendedName>
        <fullName evidence="5">Anthranilate phosphoribosyltransferase</fullName>
        <ecNumber evidence="5">2.4.2.18</ecNumber>
    </recommendedName>
</protein>
<feature type="compositionally biased region" description="Low complexity" evidence="6">
    <location>
        <begin position="27"/>
        <end position="53"/>
    </location>
</feature>
<name>A0ABM6Z4B5_9ACTO</name>
<keyword evidence="2 5" id="KW-0808">Transferase</keyword>
<feature type="domain" description="Glycosyl transferase family 3" evidence="7">
    <location>
        <begin position="129"/>
        <end position="377"/>
    </location>
</feature>
<dbReference type="Gene3D" id="1.20.970.10">
    <property type="entry name" value="Transferase, Pyrimidine Nucleoside Phosphorylase, Chain C"/>
    <property type="match status" value="1"/>
</dbReference>
<dbReference type="InterPro" id="IPR005940">
    <property type="entry name" value="Anthranilate_Pribosyl_Tfrase"/>
</dbReference>
<feature type="binding site" evidence="5">
    <location>
        <begin position="145"/>
        <end position="148"/>
    </location>
    <ligand>
        <name>5-phospho-alpha-D-ribose 1-diphosphate</name>
        <dbReference type="ChEBI" id="CHEBI:58017"/>
    </ligand>
</feature>
<dbReference type="Gene3D" id="3.40.1030.10">
    <property type="entry name" value="Nucleoside phosphorylase/phosphoribosyltransferase catalytic domain"/>
    <property type="match status" value="1"/>
</dbReference>
<feature type="binding site" evidence="5">
    <location>
        <position position="221"/>
    </location>
    <ligand>
        <name>anthranilate</name>
        <dbReference type="ChEBI" id="CHEBI:16567"/>
        <label>2</label>
    </ligand>
</feature>